<keyword evidence="3" id="KW-0808">Transferase</keyword>
<dbReference type="InterPro" id="IPR036388">
    <property type="entry name" value="WH-like_DNA-bd_sf"/>
</dbReference>
<protein>
    <submittedName>
        <fullName evidence="3">6-O-methylguanine DNA methyltransferase, DNA binding domain protein</fullName>
        <ecNumber evidence="3">2.1.1.63</ecNumber>
    </submittedName>
</protein>
<dbReference type="Proteomes" id="UP000005561">
    <property type="component" value="Unassembled WGS sequence"/>
</dbReference>
<evidence type="ECO:0000256" key="1">
    <source>
        <dbReference type="ARBA" id="ARBA00022763"/>
    </source>
</evidence>
<dbReference type="Gene3D" id="1.10.10.10">
    <property type="entry name" value="Winged helix-like DNA-binding domain superfamily/Winged helix DNA-binding domain"/>
    <property type="match status" value="1"/>
</dbReference>
<proteinExistence type="predicted"/>
<sequence length="127" mass="14306">MNPEMNFYERLHIVCNQIPYGTVATYGQLALLCGKPKNSRQVGYALRMGLAGEVPAHRIVNSKGLLSGAGYFEAPDTQKKLLEMEGVEAERTESGYKVDLKRFVWKTTEDEAEAFYYLFREDSASAE</sequence>
<dbReference type="GO" id="GO:0006281">
    <property type="term" value="P:DNA repair"/>
    <property type="evidence" value="ECO:0007669"/>
    <property type="project" value="InterPro"/>
</dbReference>
<keyword evidence="1" id="KW-0227">DNA damage</keyword>
<dbReference type="eggNOG" id="COG3695">
    <property type="taxonomic scope" value="Bacteria"/>
</dbReference>
<dbReference type="SUPFAM" id="SSF46767">
    <property type="entry name" value="Methylated DNA-protein cysteine methyltransferase, C-terminal domain"/>
    <property type="match status" value="1"/>
</dbReference>
<dbReference type="EC" id="2.1.1.63" evidence="3"/>
<dbReference type="PANTHER" id="PTHR42942">
    <property type="entry name" value="6-O-METHYLGUANINE DNA METHYLTRANSFERASE"/>
    <property type="match status" value="1"/>
</dbReference>
<evidence type="ECO:0000259" key="2">
    <source>
        <dbReference type="Pfam" id="PF01035"/>
    </source>
</evidence>
<name>C6LCY1_9FIRM</name>
<evidence type="ECO:0000313" key="4">
    <source>
        <dbReference type="Proteomes" id="UP000005561"/>
    </source>
</evidence>
<keyword evidence="4" id="KW-1185">Reference proteome</keyword>
<comment type="caution">
    <text evidence="3">The sequence shown here is derived from an EMBL/GenBank/DDBJ whole genome shotgun (WGS) entry which is preliminary data.</text>
</comment>
<dbReference type="InterPro" id="IPR014048">
    <property type="entry name" value="MethylDNA_cys_MeTrfase_DNA-bd"/>
</dbReference>
<feature type="domain" description="Methylated-DNA-[protein]-cysteine S-methyltransferase DNA binding" evidence="2">
    <location>
        <begin position="6"/>
        <end position="87"/>
    </location>
</feature>
<dbReference type="Pfam" id="PF01035">
    <property type="entry name" value="DNA_binding_1"/>
    <property type="match status" value="1"/>
</dbReference>
<dbReference type="AlphaFoldDB" id="C6LCY1"/>
<accession>C6LCY1</accession>
<organism evidence="3 4">
    <name type="scientific">Marvinbryantia formatexigens DSM 14469</name>
    <dbReference type="NCBI Taxonomy" id="478749"/>
    <lineage>
        <taxon>Bacteria</taxon>
        <taxon>Bacillati</taxon>
        <taxon>Bacillota</taxon>
        <taxon>Clostridia</taxon>
        <taxon>Lachnospirales</taxon>
        <taxon>Lachnospiraceae</taxon>
        <taxon>Marvinbryantia</taxon>
    </lineage>
</organism>
<dbReference type="PANTHER" id="PTHR42942:SF1">
    <property type="entry name" value="ALKYLTRANSFERASE-LIKE PROTEIN 1"/>
    <property type="match status" value="1"/>
</dbReference>
<keyword evidence="3" id="KW-0489">Methyltransferase</keyword>
<reference evidence="3" key="1">
    <citation type="submission" date="2009-07" db="EMBL/GenBank/DDBJ databases">
        <authorList>
            <person name="Weinstock G."/>
            <person name="Sodergren E."/>
            <person name="Clifton S."/>
            <person name="Fulton L."/>
            <person name="Fulton B."/>
            <person name="Courtney L."/>
            <person name="Fronick C."/>
            <person name="Harrison M."/>
            <person name="Strong C."/>
            <person name="Farmer C."/>
            <person name="Delahaunty K."/>
            <person name="Markovic C."/>
            <person name="Hall O."/>
            <person name="Minx P."/>
            <person name="Tomlinson C."/>
            <person name="Mitreva M."/>
            <person name="Nelson J."/>
            <person name="Hou S."/>
            <person name="Wollam A."/>
            <person name="Pepin K.H."/>
            <person name="Johnson M."/>
            <person name="Bhonagiri V."/>
            <person name="Nash W.E."/>
            <person name="Warren W."/>
            <person name="Chinwalla A."/>
            <person name="Mardis E.R."/>
            <person name="Wilson R.K."/>
        </authorList>
    </citation>
    <scope>NUCLEOTIDE SEQUENCE [LARGE SCALE GENOMIC DNA]</scope>
    <source>
        <strain evidence="3">DSM 14469</strain>
    </source>
</reference>
<dbReference type="InterPro" id="IPR036217">
    <property type="entry name" value="MethylDNA_cys_MeTrfase_DNAb"/>
</dbReference>
<dbReference type="GO" id="GO:0003908">
    <property type="term" value="F:methylated-DNA-[protein]-cysteine S-methyltransferase activity"/>
    <property type="evidence" value="ECO:0007669"/>
    <property type="project" value="UniProtKB-EC"/>
</dbReference>
<dbReference type="EMBL" id="ACCL02000006">
    <property type="protein sequence ID" value="EET61464.1"/>
    <property type="molecule type" value="Genomic_DNA"/>
</dbReference>
<dbReference type="GO" id="GO:0032259">
    <property type="term" value="P:methylation"/>
    <property type="evidence" value="ECO:0007669"/>
    <property type="project" value="UniProtKB-KW"/>
</dbReference>
<dbReference type="CDD" id="cd06445">
    <property type="entry name" value="ATase"/>
    <property type="match status" value="1"/>
</dbReference>
<dbReference type="InterPro" id="IPR052520">
    <property type="entry name" value="ATL_DNA_repair"/>
</dbReference>
<evidence type="ECO:0000313" key="3">
    <source>
        <dbReference type="EMBL" id="EET61464.1"/>
    </source>
</evidence>
<gene>
    <name evidence="3" type="ORF">BRYFOR_06639</name>
</gene>
<dbReference type="STRING" id="168384.SAMN05660368_01579"/>